<protein>
    <submittedName>
        <fullName evidence="1">Uncharacterized protein</fullName>
    </submittedName>
</protein>
<dbReference type="AlphaFoldDB" id="A0A1H0JM23"/>
<organism evidence="1 2">
    <name type="scientific">Lentzea jiangxiensis</name>
    <dbReference type="NCBI Taxonomy" id="641025"/>
    <lineage>
        <taxon>Bacteria</taxon>
        <taxon>Bacillati</taxon>
        <taxon>Actinomycetota</taxon>
        <taxon>Actinomycetes</taxon>
        <taxon>Pseudonocardiales</taxon>
        <taxon>Pseudonocardiaceae</taxon>
        <taxon>Lentzea</taxon>
    </lineage>
</organism>
<reference evidence="2" key="1">
    <citation type="submission" date="2016-10" db="EMBL/GenBank/DDBJ databases">
        <authorList>
            <person name="Varghese N."/>
            <person name="Submissions S."/>
        </authorList>
    </citation>
    <scope>NUCLEOTIDE SEQUENCE [LARGE SCALE GENOMIC DNA]</scope>
    <source>
        <strain evidence="2">CGMCC 4.6609</strain>
    </source>
</reference>
<proteinExistence type="predicted"/>
<gene>
    <name evidence="1" type="ORF">SAMN05421507_102553</name>
</gene>
<evidence type="ECO:0000313" key="2">
    <source>
        <dbReference type="Proteomes" id="UP000199691"/>
    </source>
</evidence>
<dbReference type="EMBL" id="FNIX01000002">
    <property type="protein sequence ID" value="SDO44570.1"/>
    <property type="molecule type" value="Genomic_DNA"/>
</dbReference>
<dbReference type="Proteomes" id="UP000199691">
    <property type="component" value="Unassembled WGS sequence"/>
</dbReference>
<dbReference type="STRING" id="641025.SAMN05421507_102553"/>
<keyword evidence="2" id="KW-1185">Reference proteome</keyword>
<evidence type="ECO:0000313" key="1">
    <source>
        <dbReference type="EMBL" id="SDO44570.1"/>
    </source>
</evidence>
<accession>A0A1H0JM23</accession>
<sequence length="62" mass="6793">MVAAFSPAKPLPATGFLNGVVTLWDVSRPRQPIPGGLVRRGLTQAEWDADPDLPPYDYRVLC</sequence>
<name>A0A1H0JM23_9PSEU</name>